<keyword evidence="1" id="KW-0732">Signal</keyword>
<keyword evidence="3" id="KW-1185">Reference proteome</keyword>
<dbReference type="EMBL" id="FR872582">
    <property type="protein sequence ID" value="CCB90216.1"/>
    <property type="molecule type" value="Genomic_DNA"/>
</dbReference>
<dbReference type="Proteomes" id="UP000000496">
    <property type="component" value="Chromosome gsn.131"/>
</dbReference>
<accession>F8L4G5</accession>
<reference evidence="2 3" key="2">
    <citation type="journal article" date="2011" name="Mol. Biol. Evol.">
        <title>Unity in variety--the pan-genome of the Chlamydiae.</title>
        <authorList>
            <person name="Collingro A."/>
            <person name="Tischler P."/>
            <person name="Weinmaier T."/>
            <person name="Penz T."/>
            <person name="Heinz E."/>
            <person name="Brunham R.C."/>
            <person name="Read T.D."/>
            <person name="Bavoil P.M."/>
            <person name="Sachse K."/>
            <person name="Kahane S."/>
            <person name="Friedman M.G."/>
            <person name="Rattei T."/>
            <person name="Myers G.S."/>
            <person name="Horn M."/>
        </authorList>
    </citation>
    <scope>NUCLEOTIDE SEQUENCE [LARGE SCALE GENOMIC DNA]</scope>
    <source>
        <strain evidence="3">ATCC VR-1471 / Z</strain>
    </source>
</reference>
<evidence type="ECO:0000256" key="1">
    <source>
        <dbReference type="SAM" id="SignalP"/>
    </source>
</evidence>
<dbReference type="OrthoDB" id="20745at2"/>
<evidence type="ECO:0000313" key="2">
    <source>
        <dbReference type="EMBL" id="CCB90216.1"/>
    </source>
</evidence>
<feature type="signal peptide" evidence="1">
    <location>
        <begin position="1"/>
        <end position="21"/>
    </location>
</feature>
<feature type="chain" id="PRO_5003379266" evidence="1">
    <location>
        <begin position="22"/>
        <end position="373"/>
    </location>
</feature>
<organism evidence="2 3">
    <name type="scientific">Simkania negevensis (strain ATCC VR-1471 / DSM 27360 / Z)</name>
    <dbReference type="NCBI Taxonomy" id="331113"/>
    <lineage>
        <taxon>Bacteria</taxon>
        <taxon>Pseudomonadati</taxon>
        <taxon>Chlamydiota</taxon>
        <taxon>Chlamydiia</taxon>
        <taxon>Parachlamydiales</taxon>
        <taxon>Simkaniaceae</taxon>
        <taxon>Simkania</taxon>
    </lineage>
</organism>
<dbReference type="KEGG" id="sng:SNE_A23390"/>
<dbReference type="InterPro" id="IPR007825">
    <property type="entry name" value="Major_OMP_Legionella"/>
</dbReference>
<protein>
    <submittedName>
        <fullName evidence="2">MOMP-like family protein</fullName>
    </submittedName>
</protein>
<proteinExistence type="predicted"/>
<dbReference type="Pfam" id="PF05150">
    <property type="entry name" value="Legionella_OMP"/>
    <property type="match status" value="1"/>
</dbReference>
<dbReference type="HOGENOM" id="CLU_059550_0_0_0"/>
<gene>
    <name evidence="2" type="ordered locus">SNE_A23390</name>
</gene>
<dbReference type="RefSeq" id="WP_013944681.1">
    <property type="nucleotide sequence ID" value="NC_015713.1"/>
</dbReference>
<sequence length="373" mass="41869">MNKKLCFQFLTMFLIPLVAWAGQSSPAGEITPSVGPIPGSNGNVRVDAEFLWWYGSVTDLSYAIKGKTVATGDAVNPAQSAVWTPSKKEEFDWSWDPGVRIGLGFITDHDGWDVYSDWTYFYNSVTDSSSVPPFNDSNLAQAGPYPLGTRAFTSTWFLTPNGEFLSRVKAKWAVLFNQIDSRLGRSFWISRYLSLQPFFGVRAYWSRMYFNVHGDRPARVNATLFSTSSTYGQKSWAVGLLGGINTAWHINPNWSIFANTSIALAYGKSWIRRKSSQLEIDQTGVTLGNLSATTQDTIYQTQPFVDLAMGARWEKTFKESFRLLFDLGWETHFLIDYNQLFRGTEPVISFTDLPSTNGNLTLSGLTARGRIDF</sequence>
<name>F8L4G5_SIMNZ</name>
<evidence type="ECO:0000313" key="3">
    <source>
        <dbReference type="Proteomes" id="UP000000496"/>
    </source>
</evidence>
<dbReference type="AlphaFoldDB" id="F8L4G5"/>
<reference key="1">
    <citation type="journal article" date="2011" name="Mol. Biol. Evol.">
        <title>Unity in variety -- the pan-genome of the Chlamydiae.</title>
        <authorList>
            <person name="Collingro A."/>
            <person name="Tischler P."/>
            <person name="Weinmaier T."/>
            <person name="Penz T."/>
            <person name="Heinz E."/>
            <person name="Brunham R.C."/>
            <person name="Read T.D."/>
            <person name="Bavoil P.M."/>
            <person name="Sachse K."/>
            <person name="Kahane S."/>
            <person name="Friedman M.G."/>
            <person name="Rattei T."/>
            <person name="Myers G.S.A."/>
            <person name="Horn M."/>
        </authorList>
    </citation>
    <scope>NUCLEOTIDE SEQUENCE</scope>
    <source>
        <strain>Z</strain>
    </source>
</reference>
<dbReference type="eggNOG" id="COG3468">
    <property type="taxonomic scope" value="Bacteria"/>
</dbReference>
<dbReference type="STRING" id="331113.SNE_A23390"/>